<feature type="transmembrane region" description="Helical" evidence="10">
    <location>
        <begin position="174"/>
        <end position="193"/>
    </location>
</feature>
<dbReference type="PANTHER" id="PTHR36122">
    <property type="entry name" value="NICOTINAMIDE RIBOSIDE TRANSPORTER PNUC"/>
    <property type="match status" value="1"/>
</dbReference>
<keyword evidence="8 10" id="KW-1133">Transmembrane helix</keyword>
<comment type="function">
    <text evidence="1">Required for nicotinamide riboside transport across the inner membrane.</text>
</comment>
<evidence type="ECO:0000256" key="10">
    <source>
        <dbReference type="SAM" id="Phobius"/>
    </source>
</evidence>
<feature type="transmembrane region" description="Helical" evidence="10">
    <location>
        <begin position="12"/>
        <end position="35"/>
    </location>
</feature>
<reference evidence="11 13" key="1">
    <citation type="submission" date="2015-11" db="EMBL/GenBank/DDBJ databases">
        <title>Genomic analysis of 38 Legionella species identifies large and diverse effector repertoires.</title>
        <authorList>
            <person name="Burstein D."/>
            <person name="Amaro F."/>
            <person name="Zusman T."/>
            <person name="Lifshitz Z."/>
            <person name="Cohen O."/>
            <person name="Gilbert J.A."/>
            <person name="Pupko T."/>
            <person name="Shuman H.A."/>
            <person name="Segal G."/>
        </authorList>
    </citation>
    <scope>NUCLEOTIDE SEQUENCE [LARGE SCALE GENOMIC DNA]</scope>
    <source>
        <strain evidence="11 13">CDC#1407-AL-14</strain>
    </source>
</reference>
<dbReference type="Pfam" id="PF04973">
    <property type="entry name" value="NMN_transporter"/>
    <property type="match status" value="1"/>
</dbReference>
<feature type="transmembrane region" description="Helical" evidence="10">
    <location>
        <begin position="104"/>
        <end position="122"/>
    </location>
</feature>
<dbReference type="NCBIfam" id="TIGR01528">
    <property type="entry name" value="NMN_trans_PnuC"/>
    <property type="match status" value="1"/>
</dbReference>
<organism evidence="12 14">
    <name type="scientific">Legionella birminghamensis</name>
    <dbReference type="NCBI Taxonomy" id="28083"/>
    <lineage>
        <taxon>Bacteria</taxon>
        <taxon>Pseudomonadati</taxon>
        <taxon>Pseudomonadota</taxon>
        <taxon>Gammaproteobacteria</taxon>
        <taxon>Legionellales</taxon>
        <taxon>Legionellaceae</taxon>
        <taxon>Legionella</taxon>
    </lineage>
</organism>
<dbReference type="InterPro" id="IPR006419">
    <property type="entry name" value="NMN_transpt_PnuC"/>
</dbReference>
<evidence type="ECO:0000313" key="11">
    <source>
        <dbReference type="EMBL" id="KTC69421.1"/>
    </source>
</evidence>
<accession>A0A378I9T4</accession>
<keyword evidence="5" id="KW-0813">Transport</keyword>
<evidence type="ECO:0000256" key="1">
    <source>
        <dbReference type="ARBA" id="ARBA00002672"/>
    </source>
</evidence>
<proteinExistence type="inferred from homology"/>
<evidence type="ECO:0000256" key="7">
    <source>
        <dbReference type="ARBA" id="ARBA00022692"/>
    </source>
</evidence>
<dbReference type="Proteomes" id="UP000054735">
    <property type="component" value="Unassembled WGS sequence"/>
</dbReference>
<evidence type="ECO:0000256" key="3">
    <source>
        <dbReference type="ARBA" id="ARBA00006669"/>
    </source>
</evidence>
<name>A0A378I9T4_9GAMM</name>
<gene>
    <name evidence="11" type="ORF">Lbir_2160</name>
    <name evidence="12" type="ORF">NCTC12437_01742</name>
</gene>
<feature type="transmembrane region" description="Helical" evidence="10">
    <location>
        <begin position="42"/>
        <end position="60"/>
    </location>
</feature>
<evidence type="ECO:0000256" key="8">
    <source>
        <dbReference type="ARBA" id="ARBA00022989"/>
    </source>
</evidence>
<dbReference type="EMBL" id="UGNW01000001">
    <property type="protein sequence ID" value="STX31967.1"/>
    <property type="molecule type" value="Genomic_DNA"/>
</dbReference>
<keyword evidence="9 10" id="KW-0472">Membrane</keyword>
<dbReference type="PANTHER" id="PTHR36122:SF2">
    <property type="entry name" value="NICOTINAMIDE RIBOSIDE TRANSPORTER PNUC"/>
    <property type="match status" value="1"/>
</dbReference>
<evidence type="ECO:0000256" key="5">
    <source>
        <dbReference type="ARBA" id="ARBA00022448"/>
    </source>
</evidence>
<comment type="subcellular location">
    <subcellularLocation>
        <location evidence="2">Cell membrane</location>
        <topology evidence="2">Multi-pass membrane protein</topology>
    </subcellularLocation>
</comment>
<protein>
    <recommendedName>
        <fullName evidence="4">Nicotinamide riboside transporter PnuC</fullName>
    </recommendedName>
</protein>
<dbReference type="Proteomes" id="UP000255066">
    <property type="component" value="Unassembled WGS sequence"/>
</dbReference>
<evidence type="ECO:0000256" key="4">
    <source>
        <dbReference type="ARBA" id="ARBA00017522"/>
    </source>
</evidence>
<dbReference type="OrthoDB" id="9791248at2"/>
<reference evidence="12 14" key="2">
    <citation type="submission" date="2018-06" db="EMBL/GenBank/DDBJ databases">
        <authorList>
            <consortium name="Pathogen Informatics"/>
            <person name="Doyle S."/>
        </authorList>
    </citation>
    <scope>NUCLEOTIDE SEQUENCE [LARGE SCALE GENOMIC DNA]</scope>
    <source>
        <strain evidence="12 14">NCTC12437</strain>
    </source>
</reference>
<keyword evidence="7 10" id="KW-0812">Transmembrane</keyword>
<feature type="transmembrane region" description="Helical" evidence="10">
    <location>
        <begin position="66"/>
        <end position="83"/>
    </location>
</feature>
<feature type="transmembrane region" description="Helical" evidence="10">
    <location>
        <begin position="142"/>
        <end position="167"/>
    </location>
</feature>
<sequence>MHYSAPSETFSQLVAISMVLDLLGTLLSLLSTWYFIKVDRKAWLISIFATAINSVLYFQKGIFADTALELFYLSNSLYGFFLWGRNSTSADRIRRLSLTQTIKLLFLILALYSFIYFLLGQYTPSTVASLDALTCSLSIMGQWLMCYKVIFTWVIWFFTDAIYAYLYFHKQIPFHALLMLLYTIMAVLGYLTWSSYDVRLNQTKIFT</sequence>
<dbReference type="EMBL" id="LNXT01000040">
    <property type="protein sequence ID" value="KTC69421.1"/>
    <property type="molecule type" value="Genomic_DNA"/>
</dbReference>
<comment type="similarity">
    <text evidence="3">Belongs to the nicotinamide ribonucleoside (NR) uptake permease (TC 4.B.1) family.</text>
</comment>
<keyword evidence="13" id="KW-1185">Reference proteome</keyword>
<evidence type="ECO:0000313" key="12">
    <source>
        <dbReference type="EMBL" id="STX31967.1"/>
    </source>
</evidence>
<evidence type="ECO:0000313" key="13">
    <source>
        <dbReference type="Proteomes" id="UP000054735"/>
    </source>
</evidence>
<dbReference type="STRING" id="28083.Lbir_2160"/>
<dbReference type="GO" id="GO:0005886">
    <property type="term" value="C:plasma membrane"/>
    <property type="evidence" value="ECO:0007669"/>
    <property type="project" value="UniProtKB-SubCell"/>
</dbReference>
<evidence type="ECO:0000256" key="6">
    <source>
        <dbReference type="ARBA" id="ARBA00022475"/>
    </source>
</evidence>
<keyword evidence="6" id="KW-1003">Cell membrane</keyword>
<evidence type="ECO:0000313" key="14">
    <source>
        <dbReference type="Proteomes" id="UP000255066"/>
    </source>
</evidence>
<evidence type="ECO:0000256" key="2">
    <source>
        <dbReference type="ARBA" id="ARBA00004651"/>
    </source>
</evidence>
<dbReference type="GO" id="GO:0034257">
    <property type="term" value="F:nicotinamide riboside transmembrane transporter activity"/>
    <property type="evidence" value="ECO:0007669"/>
    <property type="project" value="InterPro"/>
</dbReference>
<dbReference type="RefSeq" id="WP_058524162.1">
    <property type="nucleotide sequence ID" value="NZ_CAAAHV010000047.1"/>
</dbReference>
<evidence type="ECO:0000256" key="9">
    <source>
        <dbReference type="ARBA" id="ARBA00023136"/>
    </source>
</evidence>
<dbReference type="AlphaFoldDB" id="A0A378I9T4"/>